<proteinExistence type="predicted"/>
<dbReference type="AlphaFoldDB" id="A0A6A7BKU7"/>
<dbReference type="EMBL" id="MU006289">
    <property type="protein sequence ID" value="KAF2856090.1"/>
    <property type="molecule type" value="Genomic_DNA"/>
</dbReference>
<keyword evidence="2" id="KW-1185">Reference proteome</keyword>
<name>A0A6A7BKU7_9PLEO</name>
<dbReference type="Proteomes" id="UP000799423">
    <property type="component" value="Unassembled WGS sequence"/>
</dbReference>
<sequence length="171" mass="19144">MHYFEAVLAQGPDEAGPRKRAAPCQIPSAIGRAAVRNERGVARTRPTVAEHDFTRAVRLCYPVGQKHDIVGEERLYMARLPEERRTTLGIDCNVSIQTIRLLVAGHKNLCLPGVCTIVPREMLSGCGIYIDPADTIQAPAMYSFEQFTVQQIDTVRYWEPMETFATDKVQP</sequence>
<accession>A0A6A7BKU7</accession>
<evidence type="ECO:0000313" key="1">
    <source>
        <dbReference type="EMBL" id="KAF2856090.1"/>
    </source>
</evidence>
<reference evidence="1" key="1">
    <citation type="submission" date="2020-01" db="EMBL/GenBank/DDBJ databases">
        <authorList>
            <consortium name="DOE Joint Genome Institute"/>
            <person name="Haridas S."/>
            <person name="Albert R."/>
            <person name="Binder M."/>
            <person name="Bloem J."/>
            <person name="Labutti K."/>
            <person name="Salamov A."/>
            <person name="Andreopoulos B."/>
            <person name="Baker S.E."/>
            <person name="Barry K."/>
            <person name="Bills G."/>
            <person name="Bluhm B.H."/>
            <person name="Cannon C."/>
            <person name="Castanera R."/>
            <person name="Culley D.E."/>
            <person name="Daum C."/>
            <person name="Ezra D."/>
            <person name="Gonzalez J.B."/>
            <person name="Henrissat B."/>
            <person name="Kuo A."/>
            <person name="Liang C."/>
            <person name="Lipzen A."/>
            <person name="Lutzoni F."/>
            <person name="Magnuson J."/>
            <person name="Mondo S."/>
            <person name="Nolan M."/>
            <person name="Ohm R."/>
            <person name="Pangilinan J."/>
            <person name="Park H.-J."/>
            <person name="Ramirez L."/>
            <person name="Alfaro M."/>
            <person name="Sun H."/>
            <person name="Tritt A."/>
            <person name="Yoshinaga Y."/>
            <person name="Zwiers L.-H."/>
            <person name="Turgeon B.G."/>
            <person name="Goodwin S.B."/>
            <person name="Spatafora J.W."/>
            <person name="Crous P.W."/>
            <person name="Grigoriev I.V."/>
        </authorList>
    </citation>
    <scope>NUCLEOTIDE SEQUENCE</scope>
    <source>
        <strain evidence="1">IPT5</strain>
    </source>
</reference>
<protein>
    <submittedName>
        <fullName evidence="1">Uncharacterized protein</fullName>
    </submittedName>
</protein>
<gene>
    <name evidence="1" type="ORF">T440DRAFT_503766</name>
</gene>
<evidence type="ECO:0000313" key="2">
    <source>
        <dbReference type="Proteomes" id="UP000799423"/>
    </source>
</evidence>
<organism evidence="1 2">
    <name type="scientific">Plenodomus tracheiphilus IPT5</name>
    <dbReference type="NCBI Taxonomy" id="1408161"/>
    <lineage>
        <taxon>Eukaryota</taxon>
        <taxon>Fungi</taxon>
        <taxon>Dikarya</taxon>
        <taxon>Ascomycota</taxon>
        <taxon>Pezizomycotina</taxon>
        <taxon>Dothideomycetes</taxon>
        <taxon>Pleosporomycetidae</taxon>
        <taxon>Pleosporales</taxon>
        <taxon>Pleosporineae</taxon>
        <taxon>Leptosphaeriaceae</taxon>
        <taxon>Plenodomus</taxon>
    </lineage>
</organism>